<keyword evidence="2" id="KW-1185">Reference proteome</keyword>
<protein>
    <submittedName>
        <fullName evidence="1">Uncharacterized protein</fullName>
    </submittedName>
</protein>
<gene>
    <name evidence="1" type="ORF">K4L44_07825</name>
</gene>
<accession>A0AC61NJ40</accession>
<proteinExistence type="predicted"/>
<name>A0AC61NJ40_9BACT</name>
<organism evidence="1 2">
    <name type="scientific">Halosquirtibacter laminarini</name>
    <dbReference type="NCBI Taxonomy" id="3374600"/>
    <lineage>
        <taxon>Bacteria</taxon>
        <taxon>Pseudomonadati</taxon>
        <taxon>Bacteroidota</taxon>
        <taxon>Bacteroidia</taxon>
        <taxon>Marinilabiliales</taxon>
        <taxon>Prolixibacteraceae</taxon>
        <taxon>Halosquirtibacter</taxon>
    </lineage>
</organism>
<dbReference type="Proteomes" id="UP000826212">
    <property type="component" value="Chromosome"/>
</dbReference>
<evidence type="ECO:0000313" key="2">
    <source>
        <dbReference type="Proteomes" id="UP000826212"/>
    </source>
</evidence>
<evidence type="ECO:0000313" key="1">
    <source>
        <dbReference type="EMBL" id="QZE15731.1"/>
    </source>
</evidence>
<dbReference type="EMBL" id="CP081303">
    <property type="protein sequence ID" value="QZE15731.1"/>
    <property type="molecule type" value="Genomic_DNA"/>
</dbReference>
<sequence length="70" mass="8427">MRTFLRIILGIFMASFMYKGGDIWVQYILYNKVSFLPIISDFFFVVFISVSVIGYILWERRKQYQITDLD</sequence>
<reference evidence="1" key="1">
    <citation type="submission" date="2021-08" db="EMBL/GenBank/DDBJ databases">
        <title>Novel anaerobic bacterium isolated from sea squirt in East Sea, Republic of Korea.</title>
        <authorList>
            <person name="Nguyen T.H."/>
            <person name="Li Z."/>
            <person name="Lee Y.-J."/>
            <person name="Ko J."/>
            <person name="Kim S.-G."/>
        </authorList>
    </citation>
    <scope>NUCLEOTIDE SEQUENCE</scope>
    <source>
        <strain evidence="1">KCTC 25031</strain>
    </source>
</reference>